<dbReference type="EMBL" id="UOED01000107">
    <property type="protein sequence ID" value="VAV96227.1"/>
    <property type="molecule type" value="Genomic_DNA"/>
</dbReference>
<keyword evidence="4 7" id="KW-0808">Transferase</keyword>
<comment type="similarity">
    <text evidence="2">Belongs to the class-V pyridoxal-phosphate-dependent aminotransferase family.</text>
</comment>
<dbReference type="PANTHER" id="PTHR21152">
    <property type="entry name" value="AMINOTRANSFERASE CLASS V"/>
    <property type="match status" value="1"/>
</dbReference>
<evidence type="ECO:0000313" key="7">
    <source>
        <dbReference type="EMBL" id="VAV96227.1"/>
    </source>
</evidence>
<dbReference type="GO" id="GO:0019265">
    <property type="term" value="P:glycine biosynthetic process, by transamination of glyoxylate"/>
    <property type="evidence" value="ECO:0007669"/>
    <property type="project" value="TreeGrafter"/>
</dbReference>
<dbReference type="SUPFAM" id="SSF53383">
    <property type="entry name" value="PLP-dependent transferases"/>
    <property type="match status" value="1"/>
</dbReference>
<dbReference type="InterPro" id="IPR000192">
    <property type="entry name" value="Aminotrans_V_dom"/>
</dbReference>
<dbReference type="PANTHER" id="PTHR21152:SF40">
    <property type="entry name" value="ALANINE--GLYOXYLATE AMINOTRANSFERASE"/>
    <property type="match status" value="1"/>
</dbReference>
<dbReference type="PIRSF" id="PIRSF000524">
    <property type="entry name" value="SPT"/>
    <property type="match status" value="1"/>
</dbReference>
<dbReference type="GO" id="GO:0005777">
    <property type="term" value="C:peroxisome"/>
    <property type="evidence" value="ECO:0007669"/>
    <property type="project" value="TreeGrafter"/>
</dbReference>
<dbReference type="EC" id="2.6.1.51" evidence="7"/>
<dbReference type="Pfam" id="PF00266">
    <property type="entry name" value="Aminotran_5"/>
    <property type="match status" value="1"/>
</dbReference>
<evidence type="ECO:0000256" key="3">
    <source>
        <dbReference type="ARBA" id="ARBA00022576"/>
    </source>
</evidence>
<dbReference type="EC" id="2.6.1.44" evidence="7"/>
<comment type="cofactor">
    <cofactor evidence="1">
        <name>pyridoxal 5'-phosphate</name>
        <dbReference type="ChEBI" id="CHEBI:597326"/>
    </cofactor>
</comment>
<dbReference type="Gene3D" id="3.40.640.10">
    <property type="entry name" value="Type I PLP-dependent aspartate aminotransferase-like (Major domain)"/>
    <property type="match status" value="1"/>
</dbReference>
<dbReference type="InterPro" id="IPR024169">
    <property type="entry name" value="SP_NH2Trfase/AEP_transaminase"/>
</dbReference>
<sequence>MVMTSILLANSLPPLTDILPNPRTLMGPGPSNVHPRVLGAMAQPTVGHLDPTFQQLMEEIKQGLRYAFQTRNALTFPVSAPGSAGMEMCFANLMEAGDKVIVARNGVFGARMLENVTRFGGIPVDIAFDWGTAIDPNRIEQALKDHPDAKILAFVHAETSTGVLSDAQSLCALAQVHDCLTIVDAVTSLGGVPVKVDDWGIDAVYSGSQKCLSCPPGLSPVSFSDRAIDRVRARTTPVPSWFLDLTLVMDYWDGSGGRTYHHTAPVNAMYALYESLLLLQAEGLERVWARHRVQHENLVAGLEELGLSLPVDSAVRLPQLNLVTIPEGKDDGAVRAALLSEYGLEIGAGLGTFAGKAWRIGLMGHTARPENVAICLKALSYALSR</sequence>
<dbReference type="InterPro" id="IPR015422">
    <property type="entry name" value="PyrdxlP-dep_Trfase_small"/>
</dbReference>
<keyword evidence="5" id="KW-0663">Pyridoxal phosphate</keyword>
<name>A0A3B0RVG2_9ZZZZ</name>
<feature type="domain" description="Aminotransferase class V" evidence="6">
    <location>
        <begin position="45"/>
        <end position="350"/>
    </location>
</feature>
<evidence type="ECO:0000256" key="1">
    <source>
        <dbReference type="ARBA" id="ARBA00001933"/>
    </source>
</evidence>
<keyword evidence="7" id="KW-0670">Pyruvate</keyword>
<keyword evidence="3 7" id="KW-0032">Aminotransferase</keyword>
<gene>
    <name evidence="7" type="ORF">MNBD_ALPHA02-2375</name>
</gene>
<evidence type="ECO:0000256" key="4">
    <source>
        <dbReference type="ARBA" id="ARBA00022679"/>
    </source>
</evidence>
<dbReference type="FunFam" id="3.40.640.10:FF:000027">
    <property type="entry name" value="Serine--pyruvate aminotransferase, mitochondrial"/>
    <property type="match status" value="1"/>
</dbReference>
<dbReference type="InterPro" id="IPR015421">
    <property type="entry name" value="PyrdxlP-dep_Trfase_major"/>
</dbReference>
<dbReference type="AlphaFoldDB" id="A0A3B0RVG2"/>
<dbReference type="InterPro" id="IPR015424">
    <property type="entry name" value="PyrdxlP-dep_Trfase"/>
</dbReference>
<dbReference type="GO" id="GO:0008453">
    <property type="term" value="F:alanine-glyoxylate transaminase activity"/>
    <property type="evidence" value="ECO:0007669"/>
    <property type="project" value="UniProtKB-EC"/>
</dbReference>
<dbReference type="InterPro" id="IPR020578">
    <property type="entry name" value="Aminotrans_V_PyrdxlP_BS"/>
</dbReference>
<dbReference type="Gene3D" id="3.90.1150.10">
    <property type="entry name" value="Aspartate Aminotransferase, domain 1"/>
    <property type="match status" value="1"/>
</dbReference>
<protein>
    <submittedName>
        <fullName evidence="7">Serine--pyruvate aminotransferase / L-alanine:glyoxylate aminotransferase</fullName>
        <ecNumber evidence="7">2.6.1.44</ecNumber>
        <ecNumber evidence="7">2.6.1.51</ecNumber>
    </submittedName>
</protein>
<dbReference type="GO" id="GO:0004760">
    <property type="term" value="F:L-serine-pyruvate transaminase activity"/>
    <property type="evidence" value="ECO:0007669"/>
    <property type="project" value="UniProtKB-EC"/>
</dbReference>
<evidence type="ECO:0000259" key="6">
    <source>
        <dbReference type="Pfam" id="PF00266"/>
    </source>
</evidence>
<accession>A0A3B0RVG2</accession>
<evidence type="ECO:0000256" key="2">
    <source>
        <dbReference type="ARBA" id="ARBA00009236"/>
    </source>
</evidence>
<evidence type="ECO:0000256" key="5">
    <source>
        <dbReference type="ARBA" id="ARBA00022898"/>
    </source>
</evidence>
<reference evidence="7" key="1">
    <citation type="submission" date="2018-06" db="EMBL/GenBank/DDBJ databases">
        <authorList>
            <person name="Zhirakovskaya E."/>
        </authorList>
    </citation>
    <scope>NUCLEOTIDE SEQUENCE</scope>
</reference>
<organism evidence="7">
    <name type="scientific">hydrothermal vent metagenome</name>
    <dbReference type="NCBI Taxonomy" id="652676"/>
    <lineage>
        <taxon>unclassified sequences</taxon>
        <taxon>metagenomes</taxon>
        <taxon>ecological metagenomes</taxon>
    </lineage>
</organism>
<dbReference type="PROSITE" id="PS00595">
    <property type="entry name" value="AA_TRANSFER_CLASS_5"/>
    <property type="match status" value="1"/>
</dbReference>
<proteinExistence type="inferred from homology"/>